<dbReference type="PANTHER" id="PTHR24321">
    <property type="entry name" value="DEHYDROGENASES, SHORT CHAIN"/>
    <property type="match status" value="1"/>
</dbReference>
<evidence type="ECO:0000256" key="2">
    <source>
        <dbReference type="ARBA" id="ARBA00023002"/>
    </source>
</evidence>
<evidence type="ECO:0000256" key="1">
    <source>
        <dbReference type="ARBA" id="ARBA00006484"/>
    </source>
</evidence>
<proteinExistence type="inferred from homology"/>
<dbReference type="InterPro" id="IPR036291">
    <property type="entry name" value="NAD(P)-bd_dom_sf"/>
</dbReference>
<dbReference type="PRINTS" id="PR00080">
    <property type="entry name" value="SDRFAMILY"/>
</dbReference>
<dbReference type="CDD" id="cd05233">
    <property type="entry name" value="SDR_c"/>
    <property type="match status" value="1"/>
</dbReference>
<evidence type="ECO:0000313" key="3">
    <source>
        <dbReference type="EMBL" id="GGD52089.1"/>
    </source>
</evidence>
<reference evidence="3 4" key="1">
    <citation type="journal article" date="2014" name="Int. J. Syst. Evol. Microbiol.">
        <title>Complete genome sequence of Corynebacterium casei LMG S-19264T (=DSM 44701T), isolated from a smear-ripened cheese.</title>
        <authorList>
            <consortium name="US DOE Joint Genome Institute (JGI-PGF)"/>
            <person name="Walter F."/>
            <person name="Albersmeier A."/>
            <person name="Kalinowski J."/>
            <person name="Ruckert C."/>
        </authorList>
    </citation>
    <scope>NUCLEOTIDE SEQUENCE [LARGE SCALE GENOMIC DNA]</scope>
    <source>
        <strain evidence="3 4">CGMCC 1.15358</strain>
    </source>
</reference>
<dbReference type="PRINTS" id="PR00081">
    <property type="entry name" value="GDHRDH"/>
</dbReference>
<protein>
    <submittedName>
        <fullName evidence="3">Oxidoreductase</fullName>
    </submittedName>
</protein>
<dbReference type="InterPro" id="IPR020904">
    <property type="entry name" value="Sc_DH/Rdtase_CS"/>
</dbReference>
<keyword evidence="4" id="KW-1185">Reference proteome</keyword>
<sequence length="250" mass="26067">MMSVAGRLTGRVAIVTGAASGIGEASARRLAAEGARVVCVDVSEQVQALSLELGDSSVAEIADVADDTQVDLFVRSALDRWSRIDILVNNAGIDGQLALLADGHQENYQRVMDVNLRSCWSTMKAVLPSMVAEGSGSIINMSSVGALIGFENLSVYSAAKAGMLGLTRGAALEYGAHGIRINAICPGGVLTPLAESFMDEGTYKAWADKHALKRFARPEEIAAVVSFLASDEASFITGSSLVVDGGMTAI</sequence>
<dbReference type="GO" id="GO:0016491">
    <property type="term" value="F:oxidoreductase activity"/>
    <property type="evidence" value="ECO:0007669"/>
    <property type="project" value="UniProtKB-KW"/>
</dbReference>
<dbReference type="RefSeq" id="WP_082924273.1">
    <property type="nucleotide sequence ID" value="NZ_BMIO01000010.1"/>
</dbReference>
<name>A0A917DNR8_9SPHN</name>
<dbReference type="InterPro" id="IPR002347">
    <property type="entry name" value="SDR_fam"/>
</dbReference>
<accession>A0A917DNR8</accession>
<evidence type="ECO:0000313" key="4">
    <source>
        <dbReference type="Proteomes" id="UP000598997"/>
    </source>
</evidence>
<dbReference type="SUPFAM" id="SSF51735">
    <property type="entry name" value="NAD(P)-binding Rossmann-fold domains"/>
    <property type="match status" value="1"/>
</dbReference>
<dbReference type="Proteomes" id="UP000598997">
    <property type="component" value="Unassembled WGS sequence"/>
</dbReference>
<keyword evidence="2" id="KW-0560">Oxidoreductase</keyword>
<dbReference type="AlphaFoldDB" id="A0A917DNR8"/>
<gene>
    <name evidence="3" type="ORF">GCM10010989_27740</name>
</gene>
<comment type="caution">
    <text evidence="3">The sequence shown here is derived from an EMBL/GenBank/DDBJ whole genome shotgun (WGS) entry which is preliminary data.</text>
</comment>
<dbReference type="PANTHER" id="PTHR24321:SF8">
    <property type="entry name" value="ESTRADIOL 17-BETA-DEHYDROGENASE 8-RELATED"/>
    <property type="match status" value="1"/>
</dbReference>
<organism evidence="3 4">
    <name type="scientific">Croceicoccus pelagius</name>
    <dbReference type="NCBI Taxonomy" id="1703341"/>
    <lineage>
        <taxon>Bacteria</taxon>
        <taxon>Pseudomonadati</taxon>
        <taxon>Pseudomonadota</taxon>
        <taxon>Alphaproteobacteria</taxon>
        <taxon>Sphingomonadales</taxon>
        <taxon>Erythrobacteraceae</taxon>
        <taxon>Croceicoccus</taxon>
    </lineage>
</organism>
<dbReference type="PROSITE" id="PS00061">
    <property type="entry name" value="ADH_SHORT"/>
    <property type="match status" value="1"/>
</dbReference>
<dbReference type="Pfam" id="PF13561">
    <property type="entry name" value="adh_short_C2"/>
    <property type="match status" value="1"/>
</dbReference>
<dbReference type="NCBIfam" id="NF005559">
    <property type="entry name" value="PRK07231.1"/>
    <property type="match status" value="1"/>
</dbReference>
<comment type="similarity">
    <text evidence="1">Belongs to the short-chain dehydrogenases/reductases (SDR) family.</text>
</comment>
<dbReference type="EMBL" id="BMIO01000010">
    <property type="protein sequence ID" value="GGD52089.1"/>
    <property type="molecule type" value="Genomic_DNA"/>
</dbReference>
<dbReference type="FunFam" id="3.40.50.720:FF:000084">
    <property type="entry name" value="Short-chain dehydrogenase reductase"/>
    <property type="match status" value="1"/>
</dbReference>
<dbReference type="Gene3D" id="3.40.50.720">
    <property type="entry name" value="NAD(P)-binding Rossmann-like Domain"/>
    <property type="match status" value="1"/>
</dbReference>
<dbReference type="OrthoDB" id="7500984at2"/>